<dbReference type="GeneTree" id="ENSGT00940000153073"/>
<dbReference type="InParanoid" id="A0A674J1G5"/>
<proteinExistence type="predicted"/>
<dbReference type="Gene3D" id="2.60.40.10">
    <property type="entry name" value="Immunoglobulins"/>
    <property type="match status" value="1"/>
</dbReference>
<dbReference type="SUPFAM" id="SSF48726">
    <property type="entry name" value="Immunoglobulin"/>
    <property type="match status" value="1"/>
</dbReference>
<dbReference type="InterPro" id="IPR013106">
    <property type="entry name" value="Ig_V-set"/>
</dbReference>
<dbReference type="PROSITE" id="PS50835">
    <property type="entry name" value="IG_LIKE"/>
    <property type="match status" value="1"/>
</dbReference>
<evidence type="ECO:0000256" key="4">
    <source>
        <dbReference type="ARBA" id="ARBA00023319"/>
    </source>
</evidence>
<keyword evidence="4" id="KW-0393">Immunoglobulin domain</keyword>
<dbReference type="GO" id="GO:0042101">
    <property type="term" value="C:T cell receptor complex"/>
    <property type="evidence" value="ECO:0007669"/>
    <property type="project" value="UniProtKB-KW"/>
</dbReference>
<dbReference type="Ensembl" id="ENSTMTT00000016203.1">
    <property type="protein sequence ID" value="ENSTMTP00000015646.1"/>
    <property type="gene ID" value="ENSTMTG00000011448.1"/>
</dbReference>
<accession>A0A674J1G5</accession>
<dbReference type="PANTHER" id="PTHR19367">
    <property type="entry name" value="T-CELL RECEPTOR ALPHA CHAIN V REGION"/>
    <property type="match status" value="1"/>
</dbReference>
<evidence type="ECO:0000256" key="5">
    <source>
        <dbReference type="ARBA" id="ARBA00043266"/>
    </source>
</evidence>
<organism evidence="7 8">
    <name type="scientific">Terrapene triunguis</name>
    <name type="common">Three-toed box turtle</name>
    <dbReference type="NCBI Taxonomy" id="2587831"/>
    <lineage>
        <taxon>Eukaryota</taxon>
        <taxon>Metazoa</taxon>
        <taxon>Chordata</taxon>
        <taxon>Craniata</taxon>
        <taxon>Vertebrata</taxon>
        <taxon>Euteleostomi</taxon>
        <taxon>Archelosauria</taxon>
        <taxon>Testudinata</taxon>
        <taxon>Testudines</taxon>
        <taxon>Cryptodira</taxon>
        <taxon>Durocryptodira</taxon>
        <taxon>Testudinoidea</taxon>
        <taxon>Emydidae</taxon>
        <taxon>Terrapene</taxon>
    </lineage>
</organism>
<evidence type="ECO:0000313" key="8">
    <source>
        <dbReference type="Proteomes" id="UP000472274"/>
    </source>
</evidence>
<dbReference type="GO" id="GO:0002250">
    <property type="term" value="P:adaptive immune response"/>
    <property type="evidence" value="ECO:0007669"/>
    <property type="project" value="UniProtKB-KW"/>
</dbReference>
<evidence type="ECO:0000313" key="7">
    <source>
        <dbReference type="Ensembl" id="ENSTMTP00000015646.1"/>
    </source>
</evidence>
<evidence type="ECO:0000256" key="2">
    <source>
        <dbReference type="ARBA" id="ARBA00023130"/>
    </source>
</evidence>
<keyword evidence="1" id="KW-0732">Signal</keyword>
<dbReference type="InterPro" id="IPR013783">
    <property type="entry name" value="Ig-like_fold"/>
</dbReference>
<evidence type="ECO:0000256" key="3">
    <source>
        <dbReference type="ARBA" id="ARBA00023170"/>
    </source>
</evidence>
<evidence type="ECO:0000256" key="1">
    <source>
        <dbReference type="ARBA" id="ARBA00022729"/>
    </source>
</evidence>
<dbReference type="Proteomes" id="UP000472274">
    <property type="component" value="Unplaced"/>
</dbReference>
<feature type="domain" description="Ig-like" evidence="6">
    <location>
        <begin position="1"/>
        <end position="103"/>
    </location>
</feature>
<dbReference type="InterPro" id="IPR036179">
    <property type="entry name" value="Ig-like_dom_sf"/>
</dbReference>
<dbReference type="AlphaFoldDB" id="A0A674J1G5"/>
<keyword evidence="5" id="KW-1279">T cell receptor</keyword>
<evidence type="ECO:0000259" key="6">
    <source>
        <dbReference type="PROSITE" id="PS50835"/>
    </source>
</evidence>
<reference evidence="7" key="2">
    <citation type="submission" date="2025-09" db="UniProtKB">
        <authorList>
            <consortium name="Ensembl"/>
        </authorList>
    </citation>
    <scope>IDENTIFICATION</scope>
</reference>
<dbReference type="InterPro" id="IPR007110">
    <property type="entry name" value="Ig-like_dom"/>
</dbReference>
<protein>
    <recommendedName>
        <fullName evidence="6">Ig-like domain-containing protein</fullName>
    </recommendedName>
</protein>
<keyword evidence="8" id="KW-1185">Reference proteome</keyword>
<keyword evidence="2" id="KW-1064">Adaptive immunity</keyword>
<keyword evidence="5" id="KW-0391">Immunity</keyword>
<dbReference type="InterPro" id="IPR051287">
    <property type="entry name" value="TCR_variable_region"/>
</dbReference>
<reference evidence="7" key="1">
    <citation type="submission" date="2025-08" db="UniProtKB">
        <authorList>
            <consortium name="Ensembl"/>
        </authorList>
    </citation>
    <scope>IDENTIFICATION</scope>
</reference>
<keyword evidence="3" id="KW-0675">Receptor</keyword>
<name>A0A674J1G5_9SAUR</name>
<dbReference type="PANTHER" id="PTHR19367:SF18">
    <property type="entry name" value="T CELL RECEPTOR ALPHA VARIABLE 16"/>
    <property type="match status" value="1"/>
</dbReference>
<sequence>TQTEGSVIISQGDSVRLNCTYQFSLAANVYPFWYLQFPNQPPRLFLRDLGREDLDEGIRKGFDAKTGKNPTSFHMWKPFSEVRDSGTYYCAVRHTVTRSSRVAEQKSRRGCEGIGIDSGAEGGWGESADL</sequence>
<dbReference type="Pfam" id="PF07686">
    <property type="entry name" value="V-set"/>
    <property type="match status" value="1"/>
</dbReference>